<keyword evidence="3" id="KW-1185">Reference proteome</keyword>
<name>A0AAF0IJW5_9EURO</name>
<gene>
    <name evidence="2" type="ORF">PRK78_004761</name>
</gene>
<evidence type="ECO:0000313" key="3">
    <source>
        <dbReference type="Proteomes" id="UP001219355"/>
    </source>
</evidence>
<dbReference type="AlphaFoldDB" id="A0AAF0IJW5"/>
<dbReference type="EMBL" id="CP120629">
    <property type="protein sequence ID" value="WEW59292.1"/>
    <property type="molecule type" value="Genomic_DNA"/>
</dbReference>
<sequence length="238" mass="26025">MGKQQEGSHGRDRLKHAVKKTFSSLLASWPGASQESRKHDSRKKLSTLNGNTSAARQSISTASTKRSSQRTPLTPSPNPPPPPPAAAAASSVVPRKALCERRGGSRPHIPLTATTTSSSSTTSFASIIPDRPPPSLKPNPRRRPSSRRGPNKISPDCILHLPLWRQQLLDITHPAQLWAAQPCHEMPDELPDEAYEELPILRPATMERIKRGYPDPELDAGGSWDWRRGGASIWGNAD</sequence>
<feature type="compositionally biased region" description="Basic residues" evidence="1">
    <location>
        <begin position="139"/>
        <end position="150"/>
    </location>
</feature>
<feature type="compositionally biased region" description="Pro residues" evidence="1">
    <location>
        <begin position="74"/>
        <end position="85"/>
    </location>
</feature>
<protein>
    <submittedName>
        <fullName evidence="2">Uncharacterized protein</fullName>
    </submittedName>
</protein>
<feature type="compositionally biased region" description="Low complexity" evidence="1">
    <location>
        <begin position="112"/>
        <end position="126"/>
    </location>
</feature>
<dbReference type="Proteomes" id="UP001219355">
    <property type="component" value="Chromosome 3"/>
</dbReference>
<evidence type="ECO:0000256" key="1">
    <source>
        <dbReference type="SAM" id="MobiDB-lite"/>
    </source>
</evidence>
<feature type="compositionally biased region" description="Polar residues" evidence="1">
    <location>
        <begin position="46"/>
        <end position="73"/>
    </location>
</feature>
<evidence type="ECO:0000313" key="2">
    <source>
        <dbReference type="EMBL" id="WEW59292.1"/>
    </source>
</evidence>
<feature type="region of interest" description="Disordered" evidence="1">
    <location>
        <begin position="26"/>
        <end position="154"/>
    </location>
</feature>
<proteinExistence type="predicted"/>
<accession>A0AAF0IJW5</accession>
<reference evidence="2" key="1">
    <citation type="submission" date="2023-03" db="EMBL/GenBank/DDBJ databases">
        <title>Emydomyces testavorans Genome Sequence.</title>
        <authorList>
            <person name="Hoyer L."/>
        </authorList>
    </citation>
    <scope>NUCLEOTIDE SEQUENCE</scope>
    <source>
        <strain evidence="2">16-2883</strain>
    </source>
</reference>
<organism evidence="2 3">
    <name type="scientific">Emydomyces testavorans</name>
    <dbReference type="NCBI Taxonomy" id="2070801"/>
    <lineage>
        <taxon>Eukaryota</taxon>
        <taxon>Fungi</taxon>
        <taxon>Dikarya</taxon>
        <taxon>Ascomycota</taxon>
        <taxon>Pezizomycotina</taxon>
        <taxon>Eurotiomycetes</taxon>
        <taxon>Eurotiomycetidae</taxon>
        <taxon>Onygenales</taxon>
        <taxon>Nannizziopsiaceae</taxon>
        <taxon>Emydomyces</taxon>
    </lineage>
</organism>